<evidence type="ECO:0000256" key="4">
    <source>
        <dbReference type="ARBA" id="ARBA00023125"/>
    </source>
</evidence>
<evidence type="ECO:0000256" key="2">
    <source>
        <dbReference type="ARBA" id="ARBA00022737"/>
    </source>
</evidence>
<evidence type="ECO:0000256" key="6">
    <source>
        <dbReference type="ARBA" id="ARBA00023242"/>
    </source>
</evidence>
<dbReference type="PANTHER" id="PTHR31674">
    <property type="entry name" value="B3 DOMAIN-CONTAINING PROTEIN REM-LIKE 3-RELATED"/>
    <property type="match status" value="1"/>
</dbReference>
<dbReference type="InterPro" id="IPR003340">
    <property type="entry name" value="B3_DNA-bd"/>
</dbReference>
<dbReference type="GO" id="GO:0005634">
    <property type="term" value="C:nucleus"/>
    <property type="evidence" value="ECO:0007669"/>
    <property type="project" value="UniProtKB-SubCell"/>
</dbReference>
<evidence type="ECO:0000259" key="7">
    <source>
        <dbReference type="PROSITE" id="PS50863"/>
    </source>
</evidence>
<keyword evidence="4" id="KW-0238">DNA-binding</keyword>
<keyword evidence="3" id="KW-0805">Transcription regulation</keyword>
<feature type="domain" description="TF-B3" evidence="7">
    <location>
        <begin position="188"/>
        <end position="282"/>
    </location>
</feature>
<dbReference type="AlphaFoldDB" id="A0AAD8KVX7"/>
<protein>
    <recommendedName>
        <fullName evidence="7">TF-B3 domain-containing protein</fullName>
    </recommendedName>
</protein>
<sequence>MFVRREFDQFLSPRSCLKGGTRAKGKSKKRAEAMEWPRVIGSGWKRLVIGDRRRGTERVQQSLLRKGGDAAMGYDDDDVGGALGFRLGVGYIDRICCWKKEMGTMVIDCGQEGWDTFVRENGVQEFDIVVFKHEGNMVFNTMVFDNIQSWCEREYSNNQVTESSRKCEIYNNGLSTKQFESHGMVATHFVGTLKQYTKSENRMHIPKKFALENGLSSGELILKSVGNEGCWTVKLSNCLGNNYRFQTGLKEFCTANGFKKGDTVKFELIQNGEKPVAILSRSEEGEMSANISFIPNDTPGSNSNNKSNPKCPILSTKQFGSHGMVETRCFVGVLKEYGDSRMHMYIPKKFAVENGLDSGELILKNVENEGSWTVDMRNRYGLEKGLKEFCIANGLEKGDAVKFELIQIPRKPVAILSSQKQHETTVQHVDTKTDVEEVMVMCSDDIKLLKCFHFASGFVN</sequence>
<gene>
    <name evidence="8" type="ORF">QVD17_11853</name>
</gene>
<accession>A0AAD8KVX7</accession>
<dbReference type="Pfam" id="PF02362">
    <property type="entry name" value="B3"/>
    <property type="match status" value="2"/>
</dbReference>
<keyword evidence="5" id="KW-0804">Transcription</keyword>
<keyword evidence="9" id="KW-1185">Reference proteome</keyword>
<reference evidence="8" key="1">
    <citation type="journal article" date="2023" name="bioRxiv">
        <title>Improved chromosome-level genome assembly for marigold (Tagetes erecta).</title>
        <authorList>
            <person name="Jiang F."/>
            <person name="Yuan L."/>
            <person name="Wang S."/>
            <person name="Wang H."/>
            <person name="Xu D."/>
            <person name="Wang A."/>
            <person name="Fan W."/>
        </authorList>
    </citation>
    <scope>NUCLEOTIDE SEQUENCE</scope>
    <source>
        <strain evidence="8">WSJ</strain>
        <tissue evidence="8">Leaf</tissue>
    </source>
</reference>
<dbReference type="PROSITE" id="PS50863">
    <property type="entry name" value="B3"/>
    <property type="match status" value="2"/>
</dbReference>
<evidence type="ECO:0000313" key="9">
    <source>
        <dbReference type="Proteomes" id="UP001229421"/>
    </source>
</evidence>
<proteinExistence type="predicted"/>
<evidence type="ECO:0000313" key="8">
    <source>
        <dbReference type="EMBL" id="KAK1429639.1"/>
    </source>
</evidence>
<comment type="caution">
    <text evidence="8">The sequence shown here is derived from an EMBL/GenBank/DDBJ whole genome shotgun (WGS) entry which is preliminary data.</text>
</comment>
<dbReference type="GO" id="GO:0003677">
    <property type="term" value="F:DNA binding"/>
    <property type="evidence" value="ECO:0007669"/>
    <property type="project" value="UniProtKB-KW"/>
</dbReference>
<keyword evidence="2" id="KW-0677">Repeat</keyword>
<dbReference type="CDD" id="cd10017">
    <property type="entry name" value="B3_DNA"/>
    <property type="match status" value="2"/>
</dbReference>
<dbReference type="SMART" id="SM01019">
    <property type="entry name" value="B3"/>
    <property type="match status" value="2"/>
</dbReference>
<name>A0AAD8KVX7_TARER</name>
<evidence type="ECO:0000256" key="3">
    <source>
        <dbReference type="ARBA" id="ARBA00023015"/>
    </source>
</evidence>
<dbReference type="Gene3D" id="2.40.330.10">
    <property type="entry name" value="DNA-binding pseudobarrel domain"/>
    <property type="match status" value="3"/>
</dbReference>
<evidence type="ECO:0000256" key="5">
    <source>
        <dbReference type="ARBA" id="ARBA00023163"/>
    </source>
</evidence>
<dbReference type="PANTHER" id="PTHR31674:SF62">
    <property type="entry name" value="B3 DOMAIN-CONTAINING PROTEIN REM14-RELATED"/>
    <property type="match status" value="1"/>
</dbReference>
<evidence type="ECO:0000256" key="1">
    <source>
        <dbReference type="ARBA" id="ARBA00004123"/>
    </source>
</evidence>
<organism evidence="8 9">
    <name type="scientific">Tagetes erecta</name>
    <name type="common">African marigold</name>
    <dbReference type="NCBI Taxonomy" id="13708"/>
    <lineage>
        <taxon>Eukaryota</taxon>
        <taxon>Viridiplantae</taxon>
        <taxon>Streptophyta</taxon>
        <taxon>Embryophyta</taxon>
        <taxon>Tracheophyta</taxon>
        <taxon>Spermatophyta</taxon>
        <taxon>Magnoliopsida</taxon>
        <taxon>eudicotyledons</taxon>
        <taxon>Gunneridae</taxon>
        <taxon>Pentapetalae</taxon>
        <taxon>asterids</taxon>
        <taxon>campanulids</taxon>
        <taxon>Asterales</taxon>
        <taxon>Asteraceae</taxon>
        <taxon>Asteroideae</taxon>
        <taxon>Heliantheae alliance</taxon>
        <taxon>Tageteae</taxon>
        <taxon>Tagetes</taxon>
    </lineage>
</organism>
<keyword evidence="6" id="KW-0539">Nucleus</keyword>
<dbReference type="EMBL" id="JAUHHV010000003">
    <property type="protein sequence ID" value="KAK1429639.1"/>
    <property type="molecule type" value="Genomic_DNA"/>
</dbReference>
<feature type="domain" description="TF-B3" evidence="7">
    <location>
        <begin position="329"/>
        <end position="419"/>
    </location>
</feature>
<dbReference type="InterPro" id="IPR015300">
    <property type="entry name" value="DNA-bd_pseudobarrel_sf"/>
</dbReference>
<dbReference type="Proteomes" id="UP001229421">
    <property type="component" value="Unassembled WGS sequence"/>
</dbReference>
<dbReference type="SUPFAM" id="SSF101936">
    <property type="entry name" value="DNA-binding pseudobarrel domain"/>
    <property type="match status" value="3"/>
</dbReference>
<dbReference type="InterPro" id="IPR039218">
    <property type="entry name" value="REM_fam"/>
</dbReference>
<comment type="subcellular location">
    <subcellularLocation>
        <location evidence="1">Nucleus</location>
    </subcellularLocation>
</comment>